<evidence type="ECO:0000313" key="2">
    <source>
        <dbReference type="EMBL" id="AFL53163.1"/>
    </source>
</evidence>
<dbReference type="EMBL" id="CP003563">
    <property type="protein sequence ID" value="AFL53163.1"/>
    <property type="molecule type" value="Genomic_DNA"/>
</dbReference>
<dbReference type="InterPro" id="IPR025475">
    <property type="entry name" value="DUF4326"/>
</dbReference>
<dbReference type="RefSeq" id="WP_014765288.1">
    <property type="nucleotide sequence ID" value="NC_018000.1"/>
</dbReference>
<dbReference type="KEGG" id="sfd:USDA257_c46250"/>
<dbReference type="STRING" id="1185652.USDA257_c46250"/>
<dbReference type="Proteomes" id="UP000006180">
    <property type="component" value="Chromosome"/>
</dbReference>
<name>I3XBA7_SINF2</name>
<dbReference type="PATRIC" id="fig|1185652.3.peg.4793"/>
<accession>I3XBA7</accession>
<organism evidence="2 3">
    <name type="scientific">Sinorhizobium fredii (strain USDA 257)</name>
    <dbReference type="NCBI Taxonomy" id="1185652"/>
    <lineage>
        <taxon>Bacteria</taxon>
        <taxon>Pseudomonadati</taxon>
        <taxon>Pseudomonadota</taxon>
        <taxon>Alphaproteobacteria</taxon>
        <taxon>Hyphomicrobiales</taxon>
        <taxon>Rhizobiaceae</taxon>
        <taxon>Sinorhizobium/Ensifer group</taxon>
        <taxon>Sinorhizobium</taxon>
    </lineage>
</organism>
<dbReference type="eggNOG" id="ENOG503002C">
    <property type="taxonomic scope" value="Bacteria"/>
</dbReference>
<evidence type="ECO:0000313" key="3">
    <source>
        <dbReference type="Proteomes" id="UP000006180"/>
    </source>
</evidence>
<feature type="domain" description="DUF4326" evidence="1">
    <location>
        <begin position="41"/>
        <end position="105"/>
    </location>
</feature>
<evidence type="ECO:0000259" key="1">
    <source>
        <dbReference type="Pfam" id="PF14216"/>
    </source>
</evidence>
<dbReference type="AlphaFoldDB" id="I3XBA7"/>
<protein>
    <recommendedName>
        <fullName evidence="1">DUF4326 domain-containing protein</fullName>
    </recommendedName>
</protein>
<sequence length="118" mass="13319">MSERRRMLDQGLTVVGTMRKVGGILVDHDLIAYAQERGLIVRIDRQTDWGNPFRMTSEANRDLVCDRYESYIRANPDLLERIPSLKGKLLLCWCHPRRCHGDTLAALANETSPAAPAA</sequence>
<dbReference type="HOGENOM" id="CLU_145372_1_0_5"/>
<reference evidence="2 3" key="1">
    <citation type="journal article" date="2012" name="J. Bacteriol.">
        <title>Complete genome sequence of the broad-host-range strain Sinorhizobium fredii USDA257.</title>
        <authorList>
            <person name="Schuldes J."/>
            <person name="Rodriguez Orbegoso M."/>
            <person name="Schmeisser C."/>
            <person name="Krishnan H.B."/>
            <person name="Daniel R."/>
            <person name="Streit W.R."/>
        </authorList>
    </citation>
    <scope>NUCLEOTIDE SEQUENCE [LARGE SCALE GENOMIC DNA]</scope>
    <source>
        <strain evidence="2 3">USDA 257</strain>
    </source>
</reference>
<proteinExistence type="predicted"/>
<dbReference type="Pfam" id="PF14216">
    <property type="entry name" value="DUF4326"/>
    <property type="match status" value="1"/>
</dbReference>
<gene>
    <name evidence="2" type="ORF">USDA257_c46250</name>
</gene>